<feature type="domain" description="CFAP47-like immunoglobulin-like" evidence="1">
    <location>
        <begin position="886"/>
        <end position="1027"/>
    </location>
</feature>
<evidence type="ECO:0000259" key="1">
    <source>
        <dbReference type="Pfam" id="PF26579"/>
    </source>
</evidence>
<dbReference type="GO" id="GO:0007288">
    <property type="term" value="P:sperm axoneme assembly"/>
    <property type="evidence" value="ECO:0007669"/>
    <property type="project" value="TreeGrafter"/>
</dbReference>
<dbReference type="PANTHER" id="PTHR45912:SF3">
    <property type="entry name" value="CILIA- AND FLAGELLA-ASSOCIATED PROTEIN 47"/>
    <property type="match status" value="1"/>
</dbReference>
<dbReference type="PANTHER" id="PTHR45912">
    <property type="entry name" value="CILIA- AND FLAGELLA-ASSOCIATED PROTEIN 47"/>
    <property type="match status" value="1"/>
</dbReference>
<sequence>SSQCLVYSQNQIWNAGRPFGYSFGMTCTEVSIPKNTDGVIDVSVSCKEGDNSGAANESNCLQEFYSPTDIMFLERESSAILEIHYLPFNMGKRYCAVILVNEQIGEFVYFLEGTCGLPLPSGLLPMDSPNVLCSRNVTEGQNEIEPVLFLKCCLTNILWEKLKIPLVNEAREKALAIAAQQQMSALEYERRKVTGTLESSSVRVAVAIFGLSKVEKVVLQNHSQYSEKNIEFSVEVSMPECFQVPEKIYIPVLSSIRVKSIHPGQKDYTSEEGTEDDAVELPIKFIPKCPGRYPCQILLQSKHDIRLFKIECVVNTDTAEAELEFVTPAYQAVTQDIPITNMSQQDWKLNAIIKGCWFFGPPLIYVAAGETTSYTLIFKPTAECVTKGKLILQNEADDTSHIFLLKGTATKPLALDHLKIDCQVKQITEKIIMVPNFTKSELKYKVSSDLLIVGGDPTLTVEPGDTAAYTLNISPWKRGKFKGVIVFVAEDTEQQQTNSQQKTDVIQTSQKVPTEAFQMVNGEDTGQTCCKVWFSLEIHSIPAPPEKTLNIKCTVLESTVIGIPITNPTDDVLPLDVLLVDAAVLTGDSHLVLQPKQTFHYEVKYSPAVTGNSSGSVIFLSEKTGEFWYALKLNAQKPRPTTMPEVECELGKWVRQYIRLVNPTYEILELKPSNNNSTHFLLEIDPKDCLIVAPHSTAEVPVQFCPSALGRTDHTARITFTCRQLEEWVFFLSGVGLIPQAMEPASVSSRLGHHSSIIINFKNPTLEDIVVEVFLTDREHIMHHPSASVFHHSSKDSIFWLPLKQKQGIFLPPKSKLDIPVLFAPYSMKLYEVVLVVQVEKLDGGDWPYDETLDLRKVLNGNTIITENKKILGLRWIYPIHGIPEAPPYKSAPAVVRCQARSRVEERIEVLLTGVVPGITSSQTIHSSVTPSRSGSIRPEVQVTEGFSTTDEFMYDIEFESERLKSQLKSAVVINLVNKDRDLKTGIVTLIFNIVFAPSKPLRNPATLVVQRSAGGIWKFPILFIASEPEVDDVINIEAVGLNKESVISFRLTSQTRYPDPYTAYFLPGSDPEFVVSPQAGELLPLDTPGTCITVGFKPSMYSKKHKATLVIQTAAMQWMYEINGLPPQSVPPTSAAKVDCRNPSVRSATVQQRNFVRENMKLLSTGVSSTIKGAPLVLRAK</sequence>
<dbReference type="Proteomes" id="UP001142489">
    <property type="component" value="Unassembled WGS sequence"/>
</dbReference>
<proteinExistence type="predicted"/>
<gene>
    <name evidence="2" type="ORF">JRQ81_020177</name>
</gene>
<comment type="caution">
    <text evidence="2">The sequence shown here is derived from an EMBL/GenBank/DDBJ whole genome shotgun (WGS) entry which is preliminary data.</text>
</comment>
<dbReference type="EMBL" id="JAPFRF010000010">
    <property type="protein sequence ID" value="KAJ7320666.1"/>
    <property type="molecule type" value="Genomic_DNA"/>
</dbReference>
<dbReference type="OrthoDB" id="9041641at2759"/>
<dbReference type="Pfam" id="PF26579">
    <property type="entry name" value="Ig_CFAP47"/>
    <property type="match status" value="1"/>
</dbReference>
<reference evidence="2" key="1">
    <citation type="journal article" date="2023" name="DNA Res.">
        <title>Chromosome-level genome assembly of Phrynocephalus forsythii using third-generation DNA sequencing and Hi-C analysis.</title>
        <authorList>
            <person name="Qi Y."/>
            <person name="Zhao W."/>
            <person name="Zhao Y."/>
            <person name="Niu C."/>
            <person name="Cao S."/>
            <person name="Zhang Y."/>
        </authorList>
    </citation>
    <scope>NUCLEOTIDE SEQUENCE</scope>
    <source>
        <tissue evidence="2">Muscle</tissue>
    </source>
</reference>
<dbReference type="GO" id="GO:0005929">
    <property type="term" value="C:cilium"/>
    <property type="evidence" value="ECO:0007669"/>
    <property type="project" value="TreeGrafter"/>
</dbReference>
<evidence type="ECO:0000313" key="3">
    <source>
        <dbReference type="Proteomes" id="UP001142489"/>
    </source>
</evidence>
<protein>
    <recommendedName>
        <fullName evidence="1">CFAP47-like immunoglobulin-like domain-containing protein</fullName>
    </recommendedName>
</protein>
<dbReference type="AlphaFoldDB" id="A0A9Q0XN95"/>
<feature type="non-terminal residue" evidence="2">
    <location>
        <position position="1"/>
    </location>
</feature>
<evidence type="ECO:0000313" key="2">
    <source>
        <dbReference type="EMBL" id="KAJ7320666.1"/>
    </source>
</evidence>
<dbReference type="InterPro" id="IPR058952">
    <property type="entry name" value="Ig_CFAP47"/>
</dbReference>
<keyword evidence="3" id="KW-1185">Reference proteome</keyword>
<organism evidence="2 3">
    <name type="scientific">Phrynocephalus forsythii</name>
    <dbReference type="NCBI Taxonomy" id="171643"/>
    <lineage>
        <taxon>Eukaryota</taxon>
        <taxon>Metazoa</taxon>
        <taxon>Chordata</taxon>
        <taxon>Craniata</taxon>
        <taxon>Vertebrata</taxon>
        <taxon>Euteleostomi</taxon>
        <taxon>Lepidosauria</taxon>
        <taxon>Squamata</taxon>
        <taxon>Bifurcata</taxon>
        <taxon>Unidentata</taxon>
        <taxon>Episquamata</taxon>
        <taxon>Toxicofera</taxon>
        <taxon>Iguania</taxon>
        <taxon>Acrodonta</taxon>
        <taxon>Agamidae</taxon>
        <taxon>Agaminae</taxon>
        <taxon>Phrynocephalus</taxon>
    </lineage>
</organism>
<name>A0A9Q0XN95_9SAUR</name>
<accession>A0A9Q0XN95</accession>